<gene>
    <name evidence="2" type="ORF">J0911_07640</name>
</gene>
<evidence type="ECO:0000256" key="1">
    <source>
        <dbReference type="SAM" id="Phobius"/>
    </source>
</evidence>
<evidence type="ECO:0000313" key="3">
    <source>
        <dbReference type="Proteomes" id="UP000664617"/>
    </source>
</evidence>
<keyword evidence="1" id="KW-1133">Transmembrane helix</keyword>
<accession>A0ABS3I7D6</accession>
<keyword evidence="1" id="KW-0472">Membrane</keyword>
<evidence type="ECO:0000313" key="2">
    <source>
        <dbReference type="EMBL" id="MBO0608902.1"/>
    </source>
</evidence>
<reference evidence="3" key="1">
    <citation type="submission" date="2023-07" db="EMBL/GenBank/DDBJ databases">
        <title>Myceligenerans salitolerans sp. nov., a halotolerant actinomycete isolated from a salt lake in Xinjiang, China.</title>
        <authorList>
            <person name="Guan T."/>
        </authorList>
    </citation>
    <scope>NUCLEOTIDE SEQUENCE [LARGE SCALE GENOMIC DNA]</scope>
    <source>
        <strain evidence="3">XHU 5031</strain>
    </source>
</reference>
<name>A0ABS3I7D6_9MICO</name>
<organism evidence="2 3">
    <name type="scientific">Myceligenerans salitolerans</name>
    <dbReference type="NCBI Taxonomy" id="1230528"/>
    <lineage>
        <taxon>Bacteria</taxon>
        <taxon>Bacillati</taxon>
        <taxon>Actinomycetota</taxon>
        <taxon>Actinomycetes</taxon>
        <taxon>Micrococcales</taxon>
        <taxon>Promicromonosporaceae</taxon>
        <taxon>Myceligenerans</taxon>
    </lineage>
</organism>
<keyword evidence="3" id="KW-1185">Reference proteome</keyword>
<sequence>MPDQPTIDPEERRLIYATVAARRLQWDSLVWQVPVLSLTAQAFLYTIALGPESSSAARITSAVISIVITALSVTLMARHRQGEITDTQWLAKYETSLPQGYRQHGRPWQERRDLHQPDRGVFRLLVLPWPAFRTWVVGLGIFGLISCLVIVAAIIRPELFTR</sequence>
<dbReference type="Proteomes" id="UP000664617">
    <property type="component" value="Unassembled WGS sequence"/>
</dbReference>
<keyword evidence="1" id="KW-0812">Transmembrane</keyword>
<feature type="transmembrane region" description="Helical" evidence="1">
    <location>
        <begin position="29"/>
        <end position="47"/>
    </location>
</feature>
<dbReference type="RefSeq" id="WP_207274853.1">
    <property type="nucleotide sequence ID" value="NZ_JAFMPK010000028.1"/>
</dbReference>
<comment type="caution">
    <text evidence="2">The sequence shown here is derived from an EMBL/GenBank/DDBJ whole genome shotgun (WGS) entry which is preliminary data.</text>
</comment>
<proteinExistence type="predicted"/>
<feature type="transmembrane region" description="Helical" evidence="1">
    <location>
        <begin position="132"/>
        <end position="155"/>
    </location>
</feature>
<dbReference type="EMBL" id="JAFMPK010000028">
    <property type="protein sequence ID" value="MBO0608902.1"/>
    <property type="molecule type" value="Genomic_DNA"/>
</dbReference>
<protein>
    <submittedName>
        <fullName evidence="2">Uncharacterized protein</fullName>
    </submittedName>
</protein>
<feature type="transmembrane region" description="Helical" evidence="1">
    <location>
        <begin position="59"/>
        <end position="77"/>
    </location>
</feature>